<dbReference type="RefSeq" id="WP_304602082.1">
    <property type="nucleotide sequence ID" value="NZ_JAUQYO010000001.1"/>
</dbReference>
<keyword evidence="3" id="KW-1185">Reference proteome</keyword>
<keyword evidence="1" id="KW-1133">Transmembrane helix</keyword>
<comment type="caution">
    <text evidence="2">The sequence shown here is derived from an EMBL/GenBank/DDBJ whole genome shotgun (WGS) entry which is preliminary data.</text>
</comment>
<keyword evidence="1" id="KW-0472">Membrane</keyword>
<evidence type="ECO:0000313" key="2">
    <source>
        <dbReference type="EMBL" id="MDO8108379.1"/>
    </source>
</evidence>
<name>A0ABT9DBY1_9CELL</name>
<reference evidence="2 3" key="1">
    <citation type="submission" date="2023-07" db="EMBL/GenBank/DDBJ databases">
        <title>Description of novel actinomycetes strains, isolated from tidal flat sediment.</title>
        <authorList>
            <person name="Lu C."/>
        </authorList>
    </citation>
    <scope>NUCLEOTIDE SEQUENCE [LARGE SCALE GENOMIC DNA]</scope>
    <source>
        <strain evidence="2 3">SYSU T00b441</strain>
    </source>
</reference>
<gene>
    <name evidence="2" type="ORF">Q6348_14365</name>
</gene>
<evidence type="ECO:0000313" key="3">
    <source>
        <dbReference type="Proteomes" id="UP001232536"/>
    </source>
</evidence>
<dbReference type="Proteomes" id="UP001232536">
    <property type="component" value="Unassembled WGS sequence"/>
</dbReference>
<feature type="transmembrane region" description="Helical" evidence="1">
    <location>
        <begin position="45"/>
        <end position="63"/>
    </location>
</feature>
<organism evidence="2 3">
    <name type="scientific">Actinotalea lenta</name>
    <dbReference type="NCBI Taxonomy" id="3064654"/>
    <lineage>
        <taxon>Bacteria</taxon>
        <taxon>Bacillati</taxon>
        <taxon>Actinomycetota</taxon>
        <taxon>Actinomycetes</taxon>
        <taxon>Micrococcales</taxon>
        <taxon>Cellulomonadaceae</taxon>
        <taxon>Actinotalea</taxon>
    </lineage>
</organism>
<evidence type="ECO:0000256" key="1">
    <source>
        <dbReference type="SAM" id="Phobius"/>
    </source>
</evidence>
<sequence>MRRLRAFGVFWWDFVIGDDWLIAAAVVVGLAATAALTHLAGVNAWWLLPVLVVGLIPVSIRRLRRD</sequence>
<proteinExistence type="predicted"/>
<keyword evidence="1" id="KW-0812">Transmembrane</keyword>
<protein>
    <submittedName>
        <fullName evidence="2">Uncharacterized protein</fullName>
    </submittedName>
</protein>
<accession>A0ABT9DBY1</accession>
<dbReference type="EMBL" id="JAUQYP010000002">
    <property type="protein sequence ID" value="MDO8108379.1"/>
    <property type="molecule type" value="Genomic_DNA"/>
</dbReference>